<dbReference type="EMBL" id="RZNY01000051">
    <property type="protein sequence ID" value="RUT38720.1"/>
    <property type="molecule type" value="Genomic_DNA"/>
</dbReference>
<dbReference type="OrthoDB" id="2661158at2"/>
<accession>A0A3S1D7H4</accession>
<dbReference type="Proteomes" id="UP000279446">
    <property type="component" value="Unassembled WGS sequence"/>
</dbReference>
<name>A0A3S1D7H4_9BACL</name>
<dbReference type="AlphaFoldDB" id="A0A3S1D7H4"/>
<reference evidence="1 2" key="1">
    <citation type="submission" date="2018-12" db="EMBL/GenBank/DDBJ databases">
        <authorList>
            <person name="Sun L."/>
            <person name="Chen Z."/>
        </authorList>
    </citation>
    <scope>NUCLEOTIDE SEQUENCE [LARGE SCALE GENOMIC DNA]</scope>
    <source>
        <strain evidence="1 2">DSM 15890</strain>
    </source>
</reference>
<keyword evidence="2" id="KW-1185">Reference proteome</keyword>
<sequence>MFVFPVRTCRVCGCTDNNACVNEKGPCSWANEEHDLCSACVNDQEKTILYSKIYYVLNQCVPEVEAAVAGEVQNILEKLVQQDCAVKQPEPSRIGKSFIGLTLMENFFERYESDPLYTKYEVRILMNKERVM</sequence>
<proteinExistence type="predicted"/>
<dbReference type="RefSeq" id="WP_127195120.1">
    <property type="nucleotide sequence ID" value="NZ_RZNY01000051.1"/>
</dbReference>
<gene>
    <name evidence="1" type="ORF">EJP82_26775</name>
</gene>
<evidence type="ECO:0000313" key="1">
    <source>
        <dbReference type="EMBL" id="RUT38720.1"/>
    </source>
</evidence>
<organism evidence="1 2">
    <name type="scientific">Paenibacillus anaericanus</name>
    <dbReference type="NCBI Taxonomy" id="170367"/>
    <lineage>
        <taxon>Bacteria</taxon>
        <taxon>Bacillati</taxon>
        <taxon>Bacillota</taxon>
        <taxon>Bacilli</taxon>
        <taxon>Bacillales</taxon>
        <taxon>Paenibacillaceae</taxon>
        <taxon>Paenibacillus</taxon>
    </lineage>
</organism>
<protein>
    <submittedName>
        <fullName evidence="1">Uncharacterized protein</fullName>
    </submittedName>
</protein>
<comment type="caution">
    <text evidence="1">The sequence shown here is derived from an EMBL/GenBank/DDBJ whole genome shotgun (WGS) entry which is preliminary data.</text>
</comment>
<evidence type="ECO:0000313" key="2">
    <source>
        <dbReference type="Proteomes" id="UP000279446"/>
    </source>
</evidence>